<evidence type="ECO:0000259" key="1">
    <source>
        <dbReference type="Pfam" id="PF04685"/>
    </source>
</evidence>
<dbReference type="OrthoDB" id="730489at2759"/>
<gene>
    <name evidence="2" type="ORF">LOAG_09338</name>
</gene>
<dbReference type="AlphaFoldDB" id="A0A1S0TS29"/>
<dbReference type="GO" id="GO:0008422">
    <property type="term" value="F:beta-glucosidase activity"/>
    <property type="evidence" value="ECO:0007669"/>
    <property type="project" value="TreeGrafter"/>
</dbReference>
<dbReference type="KEGG" id="loa:LOAG_09338"/>
<accession>A0A1S0TS29</accession>
<dbReference type="GeneID" id="9946774"/>
<dbReference type="RefSeq" id="XP_003144914.1">
    <property type="nucleotide sequence ID" value="XM_003144866.1"/>
</dbReference>
<dbReference type="InterPro" id="IPR052566">
    <property type="entry name" value="Non-lysos_glucosylceramidase"/>
</dbReference>
<feature type="domain" description="Glycosyl-hydrolase family 116 catalytic region" evidence="1">
    <location>
        <begin position="3"/>
        <end position="78"/>
    </location>
</feature>
<protein>
    <recommendedName>
        <fullName evidence="1">Glycosyl-hydrolase family 116 catalytic region domain-containing protein</fullName>
    </recommendedName>
</protein>
<proteinExistence type="predicted"/>
<feature type="non-terminal residue" evidence="2">
    <location>
        <position position="84"/>
    </location>
</feature>
<organism evidence="2">
    <name type="scientific">Loa loa</name>
    <name type="common">Eye worm</name>
    <name type="synonym">Filaria loa</name>
    <dbReference type="NCBI Taxonomy" id="7209"/>
    <lineage>
        <taxon>Eukaryota</taxon>
        <taxon>Metazoa</taxon>
        <taxon>Ecdysozoa</taxon>
        <taxon>Nematoda</taxon>
        <taxon>Chromadorea</taxon>
        <taxon>Rhabditida</taxon>
        <taxon>Spirurina</taxon>
        <taxon>Spiruromorpha</taxon>
        <taxon>Filarioidea</taxon>
        <taxon>Onchocercidae</taxon>
        <taxon>Loa</taxon>
    </lineage>
</organism>
<evidence type="ECO:0000313" key="2">
    <source>
        <dbReference type="EMBL" id="EFO19157.1"/>
    </source>
</evidence>
<dbReference type="CTD" id="9946774"/>
<reference evidence="2" key="1">
    <citation type="submission" date="2012-04" db="EMBL/GenBank/DDBJ databases">
        <title>The Genome Sequence of Loa loa.</title>
        <authorList>
            <consortium name="The Broad Institute Genome Sequencing Platform"/>
            <consortium name="Broad Institute Genome Sequencing Center for Infectious Disease"/>
            <person name="Nutman T.B."/>
            <person name="Fink D.L."/>
            <person name="Russ C."/>
            <person name="Young S."/>
            <person name="Zeng Q."/>
            <person name="Gargeya S."/>
            <person name="Alvarado L."/>
            <person name="Berlin A."/>
            <person name="Chapman S.B."/>
            <person name="Chen Z."/>
            <person name="Freedman E."/>
            <person name="Gellesch M."/>
            <person name="Goldberg J."/>
            <person name="Griggs A."/>
            <person name="Gujja S."/>
            <person name="Heilman E.R."/>
            <person name="Heiman D."/>
            <person name="Howarth C."/>
            <person name="Mehta T."/>
            <person name="Neiman D."/>
            <person name="Pearson M."/>
            <person name="Roberts A."/>
            <person name="Saif S."/>
            <person name="Shea T."/>
            <person name="Shenoy N."/>
            <person name="Sisk P."/>
            <person name="Stolte C."/>
            <person name="Sykes S."/>
            <person name="White J."/>
            <person name="Yandava C."/>
            <person name="Haas B."/>
            <person name="Henn M.R."/>
            <person name="Nusbaum C."/>
            <person name="Birren B."/>
        </authorList>
    </citation>
    <scope>NUCLEOTIDE SEQUENCE [LARGE SCALE GENOMIC DNA]</scope>
</reference>
<feature type="non-terminal residue" evidence="2">
    <location>
        <position position="1"/>
    </location>
</feature>
<dbReference type="PANTHER" id="PTHR12654">
    <property type="entry name" value="BILE ACID BETA-GLUCOSIDASE-RELATED"/>
    <property type="match status" value="1"/>
</dbReference>
<dbReference type="InterPro" id="IPR006775">
    <property type="entry name" value="GH116_catalytic"/>
</dbReference>
<dbReference type="EMBL" id="JH712077">
    <property type="protein sequence ID" value="EFO19157.1"/>
    <property type="molecule type" value="Genomic_DNA"/>
</dbReference>
<dbReference type="Pfam" id="PF04685">
    <property type="entry name" value="DUF608"/>
    <property type="match status" value="1"/>
</dbReference>
<sequence length="84" mass="9635">RIRWYEGNDGMIENSGTADQTYDTLKMNGVSTYCGSLWLTLLHAEVSFASEIDDIRSGNLYTGFLLRAGDIFESEYYNIYLQME</sequence>
<dbReference type="PANTHER" id="PTHR12654:SF0">
    <property type="entry name" value="NON-LYSOSOMAL GLUCOSYLCERAMIDASE"/>
    <property type="match status" value="1"/>
</dbReference>
<dbReference type="InParanoid" id="A0A1S0TS29"/>
<name>A0A1S0TS29_LOALO</name>